<dbReference type="Gene3D" id="3.60.10.10">
    <property type="entry name" value="Endonuclease/exonuclease/phosphatase"/>
    <property type="match status" value="1"/>
</dbReference>
<keyword evidence="3" id="KW-1185">Reference proteome</keyword>
<dbReference type="InterPro" id="IPR005135">
    <property type="entry name" value="Endo/exonuclease/phosphatase"/>
</dbReference>
<evidence type="ECO:0000313" key="3">
    <source>
        <dbReference type="Proteomes" id="UP000838878"/>
    </source>
</evidence>
<evidence type="ECO:0000259" key="1">
    <source>
        <dbReference type="Pfam" id="PF14529"/>
    </source>
</evidence>
<dbReference type="PANTHER" id="PTHR33273">
    <property type="entry name" value="DOMAIN-CONTAINING PROTEIN, PUTATIVE-RELATED"/>
    <property type="match status" value="1"/>
</dbReference>
<dbReference type="Proteomes" id="UP000838878">
    <property type="component" value="Chromosome 8"/>
</dbReference>
<dbReference type="EMBL" id="OV170228">
    <property type="protein sequence ID" value="CAH0729195.1"/>
    <property type="molecule type" value="Genomic_DNA"/>
</dbReference>
<accession>A0A8J9YJN7</accession>
<dbReference type="Pfam" id="PF14529">
    <property type="entry name" value="Exo_endo_phos_2"/>
    <property type="match status" value="1"/>
</dbReference>
<gene>
    <name evidence="2" type="ORF">BINO364_LOCUS14330</name>
</gene>
<dbReference type="PANTHER" id="PTHR33273:SF4">
    <property type="entry name" value="ENDONUCLEASE_EXONUCLEASE_PHOSPHATASE DOMAIN-CONTAINING PROTEIN"/>
    <property type="match status" value="1"/>
</dbReference>
<dbReference type="InterPro" id="IPR036691">
    <property type="entry name" value="Endo/exonu/phosph_ase_sf"/>
</dbReference>
<protein>
    <recommendedName>
        <fullName evidence="1">Endonuclease/exonuclease/phosphatase domain-containing protein</fullName>
    </recommendedName>
</protein>
<evidence type="ECO:0000313" key="2">
    <source>
        <dbReference type="EMBL" id="CAH0729195.1"/>
    </source>
</evidence>
<organism evidence="2 3">
    <name type="scientific">Brenthis ino</name>
    <name type="common">lesser marbled fritillary</name>
    <dbReference type="NCBI Taxonomy" id="405034"/>
    <lineage>
        <taxon>Eukaryota</taxon>
        <taxon>Metazoa</taxon>
        <taxon>Ecdysozoa</taxon>
        <taxon>Arthropoda</taxon>
        <taxon>Hexapoda</taxon>
        <taxon>Insecta</taxon>
        <taxon>Pterygota</taxon>
        <taxon>Neoptera</taxon>
        <taxon>Endopterygota</taxon>
        <taxon>Lepidoptera</taxon>
        <taxon>Glossata</taxon>
        <taxon>Ditrysia</taxon>
        <taxon>Papilionoidea</taxon>
        <taxon>Nymphalidae</taxon>
        <taxon>Heliconiinae</taxon>
        <taxon>Argynnini</taxon>
        <taxon>Brenthis</taxon>
    </lineage>
</organism>
<dbReference type="AlphaFoldDB" id="A0A8J9YJN7"/>
<dbReference type="GO" id="GO:0003824">
    <property type="term" value="F:catalytic activity"/>
    <property type="evidence" value="ECO:0007669"/>
    <property type="project" value="InterPro"/>
</dbReference>
<dbReference type="SUPFAM" id="SSF56219">
    <property type="entry name" value="DNase I-like"/>
    <property type="match status" value="1"/>
</dbReference>
<name>A0A8J9YJN7_9NEOP</name>
<feature type="non-terminal residue" evidence="2">
    <location>
        <position position="502"/>
    </location>
</feature>
<sequence>MDSDINSLDMDRDCEVIDLLEERAEINSNDDNSLSLYERTERSRAEKRIRVVDEEEVWTEVGRRGKVVARSASDDDMTRVPEEQIEISMTSKKEKLPKQLGLARILKQENILDIIRVRISGYNIVRKDRDDGYGGVAIIVHASIKYQLSKIYSTNPGIQLIHLKLLNCFQIENIIAIYCPSSVQTTTSDWDYIFGIYNNKTLIAGDFNAHHSNWSYKTDNRGSQLFDVLLDKNYITLNDGSPTRIKLVNGSLQKSSPDITLVTSDIALKFTWAMSNESLGSDHLIIKYSLCNNNQSPNFVRKRNFKKANWNGYSSFLQSIFSVLILAADPQEAYNQFVDAINTAANIYIPPVNICQDPLRLKKFVPKSYWNVDISRSIAERRLALAIFRKNPTPHNLSNLQAKIASARRTIRKAKREAWRKFCSSINEIVSLSEMCRRMRWLKGYRLPRANIDETIASKLLRNLSPDYVSPDKPSFTSSNQALESIITLHELNLTSEAIKSV</sequence>
<feature type="domain" description="Endonuclease/exonuclease/phosphatase" evidence="1">
    <location>
        <begin position="174"/>
        <end position="286"/>
    </location>
</feature>
<dbReference type="OrthoDB" id="421040at2759"/>
<proteinExistence type="predicted"/>
<reference evidence="2" key="1">
    <citation type="submission" date="2021-12" db="EMBL/GenBank/DDBJ databases">
        <authorList>
            <person name="Martin H S."/>
        </authorList>
    </citation>
    <scope>NUCLEOTIDE SEQUENCE</scope>
</reference>